<sequence>MVARLAESLDKYQRRNGASYAAFSLPVSEPLLHGKLPTKATETGTYRENSGYAVVRIPRDCQDGYDLVSLPPGLPEVAALLGGNQADASVSAPKRLRTYVVGAKSVDLITVPHAWEAGALPRFYPPAAEVTPFAVKGLVAQLQQLRITADKMREDDPGRWNSLADQQSAYYEAQTRQSAYPLPLRGAPVFENAQLANLHRLLDIVVDRAPELAKKIGLPTTHEELDAFLPQLTPSDPYGPDVVVQFGDPSRGNTIITHPRMVDAFGAIFDGSPMPVGLAEEVFGHMRGLQRRLPMADLSIDPASLGASVAELEATLRSSLAEWDAHLNPAGPPERFSALPDERTRDERTRLFNRNAVHVAKGDARPKPDPFAGRSRRDVAAALLSPMGVNQMAKTVAELWYQFIDADLMSIGNADHDLRRLLHQLPGHSAVILDTWTDMIGPVDTERLAAARRAQDFESGFIDFLRGLEDDGSGWVRVDSQITARAAQRVLSAMGKPVPPVHVLARLVDDHVDRHGLAAPVPPQDPAPERDSAHTAVETVAVTETDVEVARTLSGGWTPSAEFVAAAATISAAENRMRVNSPGIAREIVTLQSRVAATRKKWVESGRRLAAYEADRERTPEQTGTPAEALGRGADRKRGTLLQAYGTARDRYRKEGAFFTTVTTNVMSSAIGREAIAQQRFVQGRPAPDFDIPADLLAIRREILLEDEEGGASGAVPSPSGVDHSPPHAPGPPEPRPVRNTAASADPAHFAAVAAAQGIRAVSPTKPPLRRAQPEPWPSSAPGGSVNGSLRPDQDRGVGPYWERSK</sequence>
<gene>
    <name evidence="2" type="ORF">GCM10023205_54870</name>
</gene>
<name>A0ABP9HW37_9ACTN</name>
<evidence type="ECO:0000313" key="3">
    <source>
        <dbReference type="Proteomes" id="UP001500466"/>
    </source>
</evidence>
<feature type="region of interest" description="Disordered" evidence="1">
    <location>
        <begin position="710"/>
        <end position="806"/>
    </location>
</feature>
<proteinExistence type="predicted"/>
<protein>
    <submittedName>
        <fullName evidence="2">Uncharacterized protein</fullName>
    </submittedName>
</protein>
<dbReference type="EMBL" id="BAABHS010000021">
    <property type="protein sequence ID" value="GAA4979327.1"/>
    <property type="molecule type" value="Genomic_DNA"/>
</dbReference>
<organism evidence="2 3">
    <name type="scientific">Yinghuangia aomiensis</name>
    <dbReference type="NCBI Taxonomy" id="676205"/>
    <lineage>
        <taxon>Bacteria</taxon>
        <taxon>Bacillati</taxon>
        <taxon>Actinomycetota</taxon>
        <taxon>Actinomycetes</taxon>
        <taxon>Kitasatosporales</taxon>
        <taxon>Streptomycetaceae</taxon>
        <taxon>Yinghuangia</taxon>
    </lineage>
</organism>
<feature type="compositionally biased region" description="Low complexity" evidence="1">
    <location>
        <begin position="742"/>
        <end position="756"/>
    </location>
</feature>
<dbReference type="Proteomes" id="UP001500466">
    <property type="component" value="Unassembled WGS sequence"/>
</dbReference>
<accession>A0ABP9HW37</accession>
<reference evidence="3" key="1">
    <citation type="journal article" date="2019" name="Int. J. Syst. Evol. Microbiol.">
        <title>The Global Catalogue of Microorganisms (GCM) 10K type strain sequencing project: providing services to taxonomists for standard genome sequencing and annotation.</title>
        <authorList>
            <consortium name="The Broad Institute Genomics Platform"/>
            <consortium name="The Broad Institute Genome Sequencing Center for Infectious Disease"/>
            <person name="Wu L."/>
            <person name="Ma J."/>
        </authorList>
    </citation>
    <scope>NUCLEOTIDE SEQUENCE [LARGE SCALE GENOMIC DNA]</scope>
    <source>
        <strain evidence="3">JCM 17986</strain>
    </source>
</reference>
<keyword evidence="3" id="KW-1185">Reference proteome</keyword>
<dbReference type="RefSeq" id="WP_345678368.1">
    <property type="nucleotide sequence ID" value="NZ_BAABHS010000021.1"/>
</dbReference>
<comment type="caution">
    <text evidence="2">The sequence shown here is derived from an EMBL/GenBank/DDBJ whole genome shotgun (WGS) entry which is preliminary data.</text>
</comment>
<evidence type="ECO:0000313" key="2">
    <source>
        <dbReference type="EMBL" id="GAA4979327.1"/>
    </source>
</evidence>
<evidence type="ECO:0000256" key="1">
    <source>
        <dbReference type="SAM" id="MobiDB-lite"/>
    </source>
</evidence>
<feature type="region of interest" description="Disordered" evidence="1">
    <location>
        <begin position="613"/>
        <end position="635"/>
    </location>
</feature>